<sequence length="417" mass="46975">MIAQSSAPPTIADEPASPQRDVSQREACPTDSGFIADQDRATIDKSSTLPYDSAPRVTSPAVVEGSMQQTILELTVLCTSLQRQLFKLTDKFQAQEVKINRLKERVKQLEEREAVAATNSRDDAPIKGRSMDEGEAATERVSNDTEEMETVLNSMDAATVLASGVVDVPTGSGSIPTASTPAEGSVPTASLVFATATVIDAQFARELKEKLEKEDQRRAEQIAKYAEIARIYAEEELQSMIDGLDSNNETVAKYLEEYRQFSSELPMERRIELISDLVKYRENYAKIYKFQSQQKKPWTKKQKREYYMAMIRNNLGWKEAKSREEVIEEKVKEMMHLVPIEEVYVEALQVKHPIIDWKGRLKSTMEIGKGDSQHQTTYNQRKINLYACGEGLPSEKGSSTYDDLLQTSSRELLTYGK</sequence>
<dbReference type="EMBL" id="BKCJ010000575">
    <property type="protein sequence ID" value="GEU34426.1"/>
    <property type="molecule type" value="Genomic_DNA"/>
</dbReference>
<dbReference type="AlphaFoldDB" id="A0A6L2JC30"/>
<feature type="region of interest" description="Disordered" evidence="1">
    <location>
        <begin position="1"/>
        <end position="56"/>
    </location>
</feature>
<organism evidence="2">
    <name type="scientific">Tanacetum cinerariifolium</name>
    <name type="common">Dalmatian daisy</name>
    <name type="synonym">Chrysanthemum cinerariifolium</name>
    <dbReference type="NCBI Taxonomy" id="118510"/>
    <lineage>
        <taxon>Eukaryota</taxon>
        <taxon>Viridiplantae</taxon>
        <taxon>Streptophyta</taxon>
        <taxon>Embryophyta</taxon>
        <taxon>Tracheophyta</taxon>
        <taxon>Spermatophyta</taxon>
        <taxon>Magnoliopsida</taxon>
        <taxon>eudicotyledons</taxon>
        <taxon>Gunneridae</taxon>
        <taxon>Pentapetalae</taxon>
        <taxon>asterids</taxon>
        <taxon>campanulids</taxon>
        <taxon>Asterales</taxon>
        <taxon>Asteraceae</taxon>
        <taxon>Asteroideae</taxon>
        <taxon>Anthemideae</taxon>
        <taxon>Anthemidinae</taxon>
        <taxon>Tanacetum</taxon>
    </lineage>
</organism>
<proteinExistence type="predicted"/>
<reference evidence="2" key="1">
    <citation type="journal article" date="2019" name="Sci. Rep.">
        <title>Draft genome of Tanacetum cinerariifolium, the natural source of mosquito coil.</title>
        <authorList>
            <person name="Yamashiro T."/>
            <person name="Shiraishi A."/>
            <person name="Satake H."/>
            <person name="Nakayama K."/>
        </authorList>
    </citation>
    <scope>NUCLEOTIDE SEQUENCE</scope>
</reference>
<protein>
    <submittedName>
        <fullName evidence="2">Uncharacterized protein</fullName>
    </submittedName>
</protein>
<accession>A0A6L2JC30</accession>
<comment type="caution">
    <text evidence="2">The sequence shown here is derived from an EMBL/GenBank/DDBJ whole genome shotgun (WGS) entry which is preliminary data.</text>
</comment>
<feature type="region of interest" description="Disordered" evidence="1">
    <location>
        <begin position="113"/>
        <end position="144"/>
    </location>
</feature>
<feature type="compositionally biased region" description="Basic and acidic residues" evidence="1">
    <location>
        <begin position="113"/>
        <end position="143"/>
    </location>
</feature>
<name>A0A6L2JC30_TANCI</name>
<evidence type="ECO:0000256" key="1">
    <source>
        <dbReference type="SAM" id="MobiDB-lite"/>
    </source>
</evidence>
<evidence type="ECO:0000313" key="2">
    <source>
        <dbReference type="EMBL" id="GEU34426.1"/>
    </source>
</evidence>
<gene>
    <name evidence="2" type="ORF">Tci_006404</name>
</gene>